<dbReference type="InterPro" id="IPR041470">
    <property type="entry name" value="GCP_N"/>
</dbReference>
<dbReference type="GO" id="GO:0000278">
    <property type="term" value="P:mitotic cell cycle"/>
    <property type="evidence" value="ECO:0007669"/>
    <property type="project" value="TreeGrafter"/>
</dbReference>
<evidence type="ECO:0000256" key="1">
    <source>
        <dbReference type="ARBA" id="ARBA00004245"/>
    </source>
</evidence>
<proteinExistence type="inferred from homology"/>
<dbReference type="Gene3D" id="1.20.120.1900">
    <property type="entry name" value="Gamma-tubulin complex, C-terminal domain"/>
    <property type="match status" value="1"/>
</dbReference>
<comment type="caution">
    <text evidence="8">The sequence shown here is derived from an EMBL/GenBank/DDBJ whole genome shotgun (WGS) entry which is preliminary data.</text>
</comment>
<dbReference type="InterPro" id="IPR042241">
    <property type="entry name" value="GCP_C_sf"/>
</dbReference>
<dbReference type="EMBL" id="JBDFQZ010000001">
    <property type="protein sequence ID" value="KAK9755781.1"/>
    <property type="molecule type" value="Genomic_DNA"/>
</dbReference>
<evidence type="ECO:0000256" key="5">
    <source>
        <dbReference type="ARBA" id="ARBA00023212"/>
    </source>
</evidence>
<dbReference type="GO" id="GO:0051011">
    <property type="term" value="F:microtubule minus-end binding"/>
    <property type="evidence" value="ECO:0007669"/>
    <property type="project" value="TreeGrafter"/>
</dbReference>
<evidence type="ECO:0000259" key="7">
    <source>
        <dbReference type="Pfam" id="PF17681"/>
    </source>
</evidence>
<dbReference type="PANTHER" id="PTHR19302">
    <property type="entry name" value="GAMMA TUBULIN COMPLEX PROTEIN"/>
    <property type="match status" value="1"/>
</dbReference>
<dbReference type="InterPro" id="IPR007259">
    <property type="entry name" value="GCP"/>
</dbReference>
<dbReference type="Proteomes" id="UP001443914">
    <property type="component" value="Unassembled WGS sequence"/>
</dbReference>
<protein>
    <recommendedName>
        <fullName evidence="10">Gamma-tubulin complex component 6</fullName>
    </recommendedName>
</protein>
<accession>A0AAW1N8R6</accession>
<dbReference type="GO" id="GO:0007020">
    <property type="term" value="P:microtubule nucleation"/>
    <property type="evidence" value="ECO:0007669"/>
    <property type="project" value="InterPro"/>
</dbReference>
<feature type="domain" description="Gamma tubulin complex component protein N-terminal" evidence="7">
    <location>
        <begin position="62"/>
        <end position="410"/>
    </location>
</feature>
<dbReference type="AlphaFoldDB" id="A0AAW1N8R6"/>
<dbReference type="GO" id="GO:0000922">
    <property type="term" value="C:spindle pole"/>
    <property type="evidence" value="ECO:0007669"/>
    <property type="project" value="InterPro"/>
</dbReference>
<comment type="similarity">
    <text evidence="2">Belongs to the TUBGCP family.</text>
</comment>
<dbReference type="GO" id="GO:0005874">
    <property type="term" value="C:microtubule"/>
    <property type="evidence" value="ECO:0007669"/>
    <property type="project" value="UniProtKB-KW"/>
</dbReference>
<comment type="subcellular location">
    <subcellularLocation>
        <location evidence="1">Cytoplasm</location>
        <location evidence="1">Cytoskeleton</location>
    </subcellularLocation>
</comment>
<keyword evidence="9" id="KW-1185">Reference proteome</keyword>
<dbReference type="GO" id="GO:0000930">
    <property type="term" value="C:gamma-tubulin complex"/>
    <property type="evidence" value="ECO:0007669"/>
    <property type="project" value="TreeGrafter"/>
</dbReference>
<dbReference type="Pfam" id="PF04130">
    <property type="entry name" value="GCP_C_terminal"/>
    <property type="match status" value="1"/>
</dbReference>
<dbReference type="PANTHER" id="PTHR19302:SF70">
    <property type="entry name" value="GAMMA-TUBULIN COMPLEX COMPONENT 6"/>
    <property type="match status" value="1"/>
</dbReference>
<evidence type="ECO:0000313" key="9">
    <source>
        <dbReference type="Proteomes" id="UP001443914"/>
    </source>
</evidence>
<dbReference type="GO" id="GO:0051321">
    <property type="term" value="P:meiotic cell cycle"/>
    <property type="evidence" value="ECO:0007669"/>
    <property type="project" value="TreeGrafter"/>
</dbReference>
<name>A0AAW1N8R6_SAPOF</name>
<sequence>MAVDFHFEESLLRSLKLEDPWLPPKSWESIPSESGTVASSSPSSSHECLFDLSSVSEASLVRLVLNALQGVESAVASIEKLSALFCADLADRSRHRIPTIWNRSLSTLALGKMLKSIGFTGSLVVLLHKFVDYFMCSSLDATLNLSKQVNASEYVREGDITEHPPFSLVNQAFAVAVRTVLGGYICALDTLNASVNLRRSFKKGNSVTNASPRGSLTSISHCEVTLLEMYAHTKELRSQIEALGYLCRLCDSAQCFSFIPFEELIAQGVTEIHNFYRGGDLLTYLYRQLQVVDPSHCTLLKFLFLRSLEPYCRFIRSWIYEAKISDPYGEFIVEYAADSPSHLPSKAGAVDFQLATIREQDGVVTPCFLNDVLVQLLRAGQQLQVITKLLRLCNYAHAGEDSFEDILPSPSDFPTHKVSGYPLSFNKQEIEAIILSRRGFYSKMHEKLEKFMDTIDINYRQVILHDAQHLSSLDETRVPPSVIAESDCNQVAQSMDSDTSSSGDDFSYASDPFESSEYSSTDGSDEQVDVAQSVDLNDSLACSTQHISSLVFSSLSFDKASHEAHLVQETSCTQNLSADFPGESLLSKDDASYTKSLEHSRSWLSKIQYGGALPNLGWPVGDLHQNPLSIKQRCKDDKRFTNNVDQCISIPDAQSSEKEIACPSKHMMMQEASNESKISSSNSFLRQSWNTKYPNDVLSMNPMVTKIGFLQDVKKDSRKFGNTSKISKNFSYFDFSIPTNFLKVFEGQISADQRYHVGSNVLSAADYETSSVVRVDSCDTTVNIADDIQLDEDQLGCSDTSLSLKNNDNADLEKPRGGSSWQGLLHAQNSNVFTTNGRKNGTKDEFDMPLDLIINKCLLQEISLQYQYVSRFCIKLLEGGFDLQEHFLALRRYHFMEIADWADLFITTLWRHRKWYPTEADKKIPEIQGLLESSIQRSSCEKDHNKDRLYVYMKDLSQTPISTAGAEIHSFDFIGLGYRVDWPVNIVLTPSALNSYAEIFTFLIQLKLAAVSLADVWCSLKGLRHLASQNGEQNRVAKNNFSYLVKLRHQVNHFVSTLQQYVLSQLSGVSWCRFCHSLKHEVKDMMDLESVHKAYLMDSSRICFLSDEMRPISNNLQSILQCALDFRSCLVNGVRDVGTANDILLGDIAQINISQVFLIKEKFDKNIKELHLCYLKSPKHAEVGLGPFWSCLNYNNFYSNVGFDMPHHSSYK</sequence>
<keyword evidence="3" id="KW-0963">Cytoplasm</keyword>
<dbReference type="GO" id="GO:0031122">
    <property type="term" value="P:cytoplasmic microtubule organization"/>
    <property type="evidence" value="ECO:0007669"/>
    <property type="project" value="TreeGrafter"/>
</dbReference>
<dbReference type="InterPro" id="IPR040457">
    <property type="entry name" value="GCP_C"/>
</dbReference>
<keyword evidence="5" id="KW-0206">Cytoskeleton</keyword>
<organism evidence="8 9">
    <name type="scientific">Saponaria officinalis</name>
    <name type="common">Common soapwort</name>
    <name type="synonym">Lychnis saponaria</name>
    <dbReference type="NCBI Taxonomy" id="3572"/>
    <lineage>
        <taxon>Eukaryota</taxon>
        <taxon>Viridiplantae</taxon>
        <taxon>Streptophyta</taxon>
        <taxon>Embryophyta</taxon>
        <taxon>Tracheophyta</taxon>
        <taxon>Spermatophyta</taxon>
        <taxon>Magnoliopsida</taxon>
        <taxon>eudicotyledons</taxon>
        <taxon>Gunneridae</taxon>
        <taxon>Pentapetalae</taxon>
        <taxon>Caryophyllales</taxon>
        <taxon>Caryophyllaceae</taxon>
        <taxon>Caryophylleae</taxon>
        <taxon>Saponaria</taxon>
    </lineage>
</organism>
<evidence type="ECO:0000256" key="4">
    <source>
        <dbReference type="ARBA" id="ARBA00022701"/>
    </source>
</evidence>
<evidence type="ECO:0000256" key="2">
    <source>
        <dbReference type="ARBA" id="ARBA00010337"/>
    </source>
</evidence>
<feature type="domain" description="Gamma tubulin complex component C-terminal" evidence="6">
    <location>
        <begin position="883"/>
        <end position="1198"/>
    </location>
</feature>
<keyword evidence="4" id="KW-0493">Microtubule</keyword>
<dbReference type="FunFam" id="1.20.120.1900:FF:000018">
    <property type="entry name" value="Gamma-tubulin complex component 6 isoform A"/>
    <property type="match status" value="1"/>
</dbReference>
<dbReference type="Pfam" id="PF17681">
    <property type="entry name" value="GCP_N_terminal"/>
    <property type="match status" value="1"/>
</dbReference>
<dbReference type="GO" id="GO:0043015">
    <property type="term" value="F:gamma-tubulin binding"/>
    <property type="evidence" value="ECO:0007669"/>
    <property type="project" value="InterPro"/>
</dbReference>
<dbReference type="EMBL" id="JBDFQZ010000001">
    <property type="protein sequence ID" value="KAK9755780.1"/>
    <property type="molecule type" value="Genomic_DNA"/>
</dbReference>
<reference evidence="8 9" key="1">
    <citation type="submission" date="2024-03" db="EMBL/GenBank/DDBJ databases">
        <title>WGS assembly of Saponaria officinalis var. Norfolk2.</title>
        <authorList>
            <person name="Jenkins J."/>
            <person name="Shu S."/>
            <person name="Grimwood J."/>
            <person name="Barry K."/>
            <person name="Goodstein D."/>
            <person name="Schmutz J."/>
            <person name="Leebens-Mack J."/>
            <person name="Osbourn A."/>
        </authorList>
    </citation>
    <scope>NUCLEOTIDE SEQUENCE [LARGE SCALE GENOMIC DNA]</scope>
    <source>
        <strain evidence="9">cv. Norfolk2</strain>
        <strain evidence="8">JIC</strain>
        <tissue evidence="8">Leaf</tissue>
    </source>
</reference>
<evidence type="ECO:0000259" key="6">
    <source>
        <dbReference type="Pfam" id="PF04130"/>
    </source>
</evidence>
<evidence type="ECO:0008006" key="10">
    <source>
        <dbReference type="Google" id="ProtNLM"/>
    </source>
</evidence>
<evidence type="ECO:0000313" key="8">
    <source>
        <dbReference type="EMBL" id="KAK9755781.1"/>
    </source>
</evidence>
<dbReference type="GO" id="GO:0051225">
    <property type="term" value="P:spindle assembly"/>
    <property type="evidence" value="ECO:0007669"/>
    <property type="project" value="TreeGrafter"/>
</dbReference>
<gene>
    <name evidence="8" type="ORF">RND81_01G050100</name>
</gene>
<evidence type="ECO:0000256" key="3">
    <source>
        <dbReference type="ARBA" id="ARBA00022490"/>
    </source>
</evidence>